<dbReference type="Proteomes" id="UP001158576">
    <property type="component" value="Chromosome PAR"/>
</dbReference>
<evidence type="ECO:0000259" key="7">
    <source>
        <dbReference type="SMART" id="SM00326"/>
    </source>
</evidence>
<dbReference type="InterPro" id="IPR001452">
    <property type="entry name" value="SH3_domain"/>
</dbReference>
<name>A0ABN7RX79_OIKDI</name>
<evidence type="ECO:0000256" key="6">
    <source>
        <dbReference type="SAM" id="Coils"/>
    </source>
</evidence>
<accession>A0ABN7RX79</accession>
<dbReference type="InterPro" id="IPR002017">
    <property type="entry name" value="Spectrin_repeat"/>
</dbReference>
<organism evidence="8 9">
    <name type="scientific">Oikopleura dioica</name>
    <name type="common">Tunicate</name>
    <dbReference type="NCBI Taxonomy" id="34765"/>
    <lineage>
        <taxon>Eukaryota</taxon>
        <taxon>Metazoa</taxon>
        <taxon>Chordata</taxon>
        <taxon>Tunicata</taxon>
        <taxon>Appendicularia</taxon>
        <taxon>Copelata</taxon>
        <taxon>Oikopleuridae</taxon>
        <taxon>Oikopleura</taxon>
    </lineage>
</organism>
<keyword evidence="5" id="KW-0677">Repeat</keyword>
<proteinExistence type="predicted"/>
<evidence type="ECO:0000256" key="5">
    <source>
        <dbReference type="ARBA" id="ARBA00022737"/>
    </source>
</evidence>
<sequence>MMDLKPLDLSEIATVEELQRRREDITNKYDGFMDALKKRRSHLQQALKFGYWQKDAAELKKLLEDHLALARAEHVGQTAAGFAALGDLETDKKANKAGLDRLIESGKGMIEEDHFAKSEIQRTIDGLLDLMTRLEQALVEKRMKLELQQRIDEFRSQLRNMSVWIAEKLPAAESDNYGSTLEEVVALQASLVRLDNEVNASESILTKLHEESKELEIEAEFQEIRSEWSTLREKLSERREKLLKSLAKHKFLEECEHLTKFIVIRRDQVDSVEISTSITECEQFLRNNNRASQEVKANQIRIDALQSQLESIDSDECKESFDAVEKKWQDLLESLERQAKMLRKELRNLKFEDQVRSYSKWATETIESVKSVNHPKDENELDSILEIFESQKEDAESRRALYEFLIAEAAEIGDESKEQELKELNAELVGVIAEKKELYSDARDYFKFTNDGEGELVWINKAKEQWQTLSSQKLDSIAEAEKALAEQKLLTSELEAREPRVKQLLALKIKFEEEKADNLKAQLTTELEDLATIQGQQQEKIEQSLKLHKFNADADELDEFIDQKYATLAECNAADLQYLPAKEQKLTAVRNDIAANQKRLKDLQSDTEELPAYAQVESKLEEVVEHWDKLQAEVNRLHLVQQEAEQAAAFKRSCDEIESWIDNNEPKIMSTETGKDIESSKELLDTQKALADDFASRDDKIKALEAQVQQLKDKDNFKAEELEHLIETTRKRYDELAPHVAKGDERLKKALQDFELLRNINEQRDIAAEQKTLLGSDFKPKDIISAEAALSKTRNQKSDVASADQKIEELSVEAEKSENDDIKSEAEKLKAERESLKNAIDAKDEELKNALQAFTYLSDAAEADDWIKEKMLAAKADQIGADEDEADAMLKKHTTLCDDIRAFEKKIGALKEAKDACPAQQIDLEPDRQEMKVIKSFKAQIPRELTVEEGDIVKILSNPGGEWVKVSKGSSSGYIPSECLVYIDEDGKSKEFIDLTEQQENLEASFQKLNEKADERKDALEKQNKKFELDREAEDLRLWIAEQEQALKQAQEDGEDPEALRQKFEQFQKNQKQAEKALHGLKDKAETIGIKESPSLDAMNEKWKDLEALADDTESQIGGANRLKQFLGEAGQIAAWIQRKNVPSEVPDTLARTNAMIRRHDALEADMNAIQDRVDLLTDQVPKLTEELPESRDEIERTMDSIKIEWESLKSKQSAHRDALTERQKFLDFMSKAKAHENWLGNMSNQLEKLKISDDLAIIEAQIMQHSEHKKIIGEKSEDCEKIIIRGSEVTDSKEKVGEKSNELREKTKELDDLWEKVRKVLEEAAKLARFQRDCQRFENWMEIRENALSSDDEDQNVEILAKKTDDFHRGIKQQEAKINNIIENCEKLTEEGHSQAEKIQSNKDKLLDRWEGLKAKLTERHKEIAEVETLQEFWKNADEFSEWLDEKIIIAEQPINDTNLNEGLQKHNAFKAEIEANMDRLQSILTTGEAIADKNKEQAEIIEKRSEELKVKSEKLHKLSDDKSKAYNEAVKIRQFIAACNALEFWIVETKTRLDTAEAKDLSSALRNIKKISQIQVDIANKRETRDSLLDEFEKLQINEKATATKNKLIEDFDSVQLQVEAKRDELDNALKLFRFITDADEEVDWCKEKLVVVEHEAPSSDLTQSRATSLKHKHLEYEYETRSAKIDKILATGDELGDDAADKAQELKEAQRTLAEALKVKGKELDDVLKDLLFHSNVNEEISWANNKARMLSTIDPETQNLEGIRNKLGKVQNLKIDVEAHEANAKKLRDGKENDPHLMKLTIAFVELVTTYTETLQKLQDREAFLAFTRKCQYCSDWISDRQRRLAAENINATDMSLLNALLIKQDNLEDSLKSFESEGINATGVLLLNSRSPTIQILSTLSSNGKS</sequence>
<dbReference type="PANTHER" id="PTHR11915">
    <property type="entry name" value="SPECTRIN/FILAMIN RELATED CYTOSKELETAL PROTEIN"/>
    <property type="match status" value="1"/>
</dbReference>
<evidence type="ECO:0000313" key="8">
    <source>
        <dbReference type="EMBL" id="CAG5088193.1"/>
    </source>
</evidence>
<evidence type="ECO:0000313" key="9">
    <source>
        <dbReference type="Proteomes" id="UP001158576"/>
    </source>
</evidence>
<protein>
    <submittedName>
        <fullName evidence="8">Oidioi.mRNA.OKI2018_I69.PAR.g11772.t1.cds</fullName>
    </submittedName>
</protein>
<dbReference type="SUPFAM" id="SSF46966">
    <property type="entry name" value="Spectrin repeat"/>
    <property type="match status" value="16"/>
</dbReference>
<feature type="coiled-coil region" evidence="6">
    <location>
        <begin position="586"/>
        <end position="633"/>
    </location>
</feature>
<keyword evidence="9" id="KW-1185">Reference proteome</keyword>
<dbReference type="SUPFAM" id="SSF50044">
    <property type="entry name" value="SH3-domain"/>
    <property type="match status" value="1"/>
</dbReference>
<keyword evidence="3" id="KW-0963">Cytoplasm</keyword>
<feature type="coiled-coil region" evidence="6">
    <location>
        <begin position="288"/>
        <end position="352"/>
    </location>
</feature>
<feature type="coiled-coil region" evidence="6">
    <location>
        <begin position="191"/>
        <end position="225"/>
    </location>
</feature>
<dbReference type="EMBL" id="OU015568">
    <property type="protein sequence ID" value="CAG5088193.1"/>
    <property type="molecule type" value="Genomic_DNA"/>
</dbReference>
<keyword evidence="2" id="KW-0728">SH3 domain</keyword>
<dbReference type="SMART" id="SM00150">
    <property type="entry name" value="SPEC"/>
    <property type="match status" value="16"/>
</dbReference>
<feature type="coiled-coil region" evidence="6">
    <location>
        <begin position="477"/>
        <end position="529"/>
    </location>
</feature>
<dbReference type="InterPro" id="IPR018159">
    <property type="entry name" value="Spectrin/alpha-actinin"/>
</dbReference>
<feature type="domain" description="SH3" evidence="7">
    <location>
        <begin position="929"/>
        <end position="984"/>
    </location>
</feature>
<feature type="coiled-coil region" evidence="6">
    <location>
        <begin position="694"/>
        <end position="721"/>
    </location>
</feature>
<gene>
    <name evidence="8" type="ORF">OKIOD_LOCUS3330</name>
</gene>
<dbReference type="Gene3D" id="1.20.58.60">
    <property type="match status" value="11"/>
</dbReference>
<dbReference type="Pfam" id="PF00435">
    <property type="entry name" value="Spectrin"/>
    <property type="match status" value="9"/>
</dbReference>
<feature type="coiled-coil region" evidence="6">
    <location>
        <begin position="800"/>
        <end position="853"/>
    </location>
</feature>
<evidence type="ECO:0000256" key="1">
    <source>
        <dbReference type="ARBA" id="ARBA00004496"/>
    </source>
</evidence>
<dbReference type="InterPro" id="IPR036028">
    <property type="entry name" value="SH3-like_dom_sf"/>
</dbReference>
<reference evidence="8 9" key="1">
    <citation type="submission" date="2021-04" db="EMBL/GenBank/DDBJ databases">
        <authorList>
            <person name="Bliznina A."/>
        </authorList>
    </citation>
    <scope>NUCLEOTIDE SEQUENCE [LARGE SCALE GENOMIC DNA]</scope>
</reference>
<feature type="coiled-coil region" evidence="6">
    <location>
        <begin position="1160"/>
        <end position="1187"/>
    </location>
</feature>
<evidence type="ECO:0000256" key="4">
    <source>
        <dbReference type="ARBA" id="ARBA00022553"/>
    </source>
</evidence>
<feature type="coiled-coil region" evidence="6">
    <location>
        <begin position="407"/>
        <end position="441"/>
    </location>
</feature>
<comment type="subcellular location">
    <subcellularLocation>
        <location evidence="1">Cytoplasm</location>
    </subcellularLocation>
</comment>
<dbReference type="SMART" id="SM00326">
    <property type="entry name" value="SH3"/>
    <property type="match status" value="1"/>
</dbReference>
<keyword evidence="4" id="KW-0597">Phosphoprotein</keyword>
<feature type="coiled-coil region" evidence="6">
    <location>
        <begin position="1767"/>
        <end position="1794"/>
    </location>
</feature>
<keyword evidence="6" id="KW-0175">Coiled coil</keyword>
<evidence type="ECO:0000256" key="3">
    <source>
        <dbReference type="ARBA" id="ARBA00022490"/>
    </source>
</evidence>
<dbReference type="Pfam" id="PF00018">
    <property type="entry name" value="SH3_1"/>
    <property type="match status" value="1"/>
</dbReference>
<dbReference type="CDD" id="cd00176">
    <property type="entry name" value="SPEC"/>
    <property type="match status" value="8"/>
</dbReference>
<dbReference type="CDD" id="cd00174">
    <property type="entry name" value="SH3"/>
    <property type="match status" value="1"/>
</dbReference>
<evidence type="ECO:0000256" key="2">
    <source>
        <dbReference type="ARBA" id="ARBA00022443"/>
    </source>
</evidence>
<dbReference type="Gene3D" id="2.30.30.40">
    <property type="entry name" value="SH3 Domains"/>
    <property type="match status" value="1"/>
</dbReference>
<feature type="coiled-coil region" evidence="6">
    <location>
        <begin position="992"/>
        <end position="1116"/>
    </location>
</feature>